<dbReference type="InParanoid" id="G8ZRU8"/>
<dbReference type="CDD" id="cd00052">
    <property type="entry name" value="EH"/>
    <property type="match status" value="3"/>
</dbReference>
<evidence type="ECO:0008006" key="9">
    <source>
        <dbReference type="Google" id="ProtNLM"/>
    </source>
</evidence>
<dbReference type="Gene3D" id="1.10.287.1490">
    <property type="match status" value="1"/>
</dbReference>
<dbReference type="OrthoDB" id="524326at2759"/>
<dbReference type="InterPro" id="IPR002048">
    <property type="entry name" value="EF_hand_dom"/>
</dbReference>
<evidence type="ECO:0000256" key="2">
    <source>
        <dbReference type="ARBA" id="ARBA00023054"/>
    </source>
</evidence>
<dbReference type="EMBL" id="HE616744">
    <property type="protein sequence ID" value="CCE91240.1"/>
    <property type="molecule type" value="Genomic_DNA"/>
</dbReference>
<dbReference type="Proteomes" id="UP000005627">
    <property type="component" value="Chromosome 3"/>
</dbReference>
<dbReference type="GO" id="GO:0005509">
    <property type="term" value="F:calcium ion binding"/>
    <property type="evidence" value="ECO:0007669"/>
    <property type="project" value="InterPro"/>
</dbReference>
<dbReference type="GO" id="GO:0032880">
    <property type="term" value="P:regulation of protein localization"/>
    <property type="evidence" value="ECO:0007669"/>
    <property type="project" value="EnsemblFungi"/>
</dbReference>
<dbReference type="GO" id="GO:0006897">
    <property type="term" value="P:endocytosis"/>
    <property type="evidence" value="ECO:0007669"/>
    <property type="project" value="EnsemblFungi"/>
</dbReference>
<dbReference type="GO" id="GO:0005934">
    <property type="term" value="C:cellular bud tip"/>
    <property type="evidence" value="ECO:0007669"/>
    <property type="project" value="EnsemblFungi"/>
</dbReference>
<evidence type="ECO:0000313" key="8">
    <source>
        <dbReference type="Proteomes" id="UP000005627"/>
    </source>
</evidence>
<protein>
    <recommendedName>
        <fullName evidence="9">EH domain-containing and endocytosis protein 1</fullName>
    </recommendedName>
</protein>
<dbReference type="SUPFAM" id="SSF47473">
    <property type="entry name" value="EF-hand"/>
    <property type="match status" value="3"/>
</dbReference>
<keyword evidence="8" id="KW-1185">Reference proteome</keyword>
<sequence length="1302" mass="141699">MSSITFQTPLTPEENNLFREQFRRLDDEELGIVTGEAVKPLFAASGLQAQTLSQVWALVDVNNNGFLSFDEFGAALRVIGHLQQYPSLAITSDLYAHPSAKLPVLNGSQVGIQRASSQTSAPIPVLAPQSLSKYSQLYDRAANGALTLPGDKAKDIFLKARLPTSTLGEVWALCDRNASGSLDKTEFVMAMHLIQLCMTNSPSVNPLPSTLPSQLWNSIGASVAATVAPLSANSTGRSSLGRRSTISRLSSGVFTSASTDWSLSMEKKQQFDAIFDSLDKARTGSLSSQVLVPFFLSSKLNQDTLASIWDLADIHNNAEFTKLEFAIAMFLIQKKNAGVELPDVVPDQLLHSPALGLYQQQQQPQLAVPSRETKPSFQDQVQPQIPQNSNNGSLNDLMALNSSFASPSPQPPIRHSSSNFGRDTGYTAAPASHSARNVPGQVDWSSPNVIREDEEERTMQGQYQVQSQQPQQQQMQPQAQPVQYQQVQQTHAPSVPQTVSKSVSPNAAHQTSNLSQVPNFASIGLSGASAAAGMVGAVGGSGHRNNDLYADAEASSQLSSATTEMANLSNQVNSLSKQATITNEKKARATQELKRVNEMKAAIEGKLATLRSTHEQNVKETETLEAQLAEANKESEGLNQQLAVIEGNYHATESKVRDLTDELQQAQQKNAQLKEQISSLNSNSAALQSRLAERQQHVKQERSLVDVNSRQLEVSQITVANFESEIQGLGEKLSVYLSKRKELDDYQKTVEEQHSQLQTKYQALETGNADLKAREEELENRNKQVEEQEKLYEQHVNRLQNMFVDLSKRKESLDKAEEDLEKQHIEYANKVQDLSERQMKLAMGELPSDSKEIISKNTASNANREEDVSKFVDDSVANSKLGNATNEDEERTESEVFDKDVPTNGSQTEADDESEAARHINEAERAENLADRFEGDLNEYGIPRSQSLTSSVANNPPQSVMDDTGLPQKLDESAGARTNDRDLTTAATQIPGHWEEPATSTAGTAQPTSSPEASSKTEAEPLSNDKAHFANKNVSQHTSSLVASGTAPSFEQVVPKSNNDTNEVFPPIKNLHIDDSTSSSSSSEDEFQDTREEAVAGVEKKKGFATTVGEDHPSKSNQQQTIATPSAPTAKDEFDDAFTGLEQAADEEGQDLADDHQNSGSMEAFEKIDHGDLDEELQHNAFTGTLTSDTGAPAGGPHDVSDNVSNDEWDEIFAGFGNAKVPVTNTNTGASTDIPVQQPVPLTQNFNSTSSPVNRKIATTPRSLAIEELSGMGFTEQEALGALEKTIGIWKQLPISCWTVLK</sequence>
<evidence type="ECO:0000259" key="5">
    <source>
        <dbReference type="PROSITE" id="PS50031"/>
    </source>
</evidence>
<dbReference type="FunCoup" id="G8ZRU8">
    <property type="interactions" value="383"/>
</dbReference>
<feature type="region of interest" description="Disordered" evidence="4">
    <location>
        <begin position="858"/>
        <end position="1133"/>
    </location>
</feature>
<feature type="domain" description="EH" evidence="5">
    <location>
        <begin position="14"/>
        <end position="94"/>
    </location>
</feature>
<feature type="compositionally biased region" description="Basic and acidic residues" evidence="4">
    <location>
        <begin position="863"/>
        <end position="873"/>
    </location>
</feature>
<dbReference type="SUPFAM" id="SSF57997">
    <property type="entry name" value="Tropomyosin"/>
    <property type="match status" value="1"/>
</dbReference>
<feature type="compositionally biased region" description="Basic and acidic residues" evidence="4">
    <location>
        <begin position="1088"/>
        <end position="1102"/>
    </location>
</feature>
<evidence type="ECO:0000256" key="3">
    <source>
        <dbReference type="SAM" id="Coils"/>
    </source>
</evidence>
<evidence type="ECO:0000259" key="6">
    <source>
        <dbReference type="PROSITE" id="PS50222"/>
    </source>
</evidence>
<feature type="compositionally biased region" description="Polar residues" evidence="4">
    <location>
        <begin position="944"/>
        <end position="958"/>
    </location>
</feature>
<feature type="compositionally biased region" description="Polar residues" evidence="4">
    <location>
        <begin position="876"/>
        <end position="885"/>
    </location>
</feature>
<dbReference type="eggNOG" id="KOG0998">
    <property type="taxonomic scope" value="Eukaryota"/>
</dbReference>
<dbReference type="PROSITE" id="PS50031">
    <property type="entry name" value="EH"/>
    <property type="match status" value="3"/>
</dbReference>
<dbReference type="InterPro" id="IPR018247">
    <property type="entry name" value="EF_Hand_1_Ca_BS"/>
</dbReference>
<dbReference type="Pfam" id="PF12763">
    <property type="entry name" value="EH"/>
    <property type="match status" value="3"/>
</dbReference>
<dbReference type="GO" id="GO:0030479">
    <property type="term" value="C:actin cortical patch"/>
    <property type="evidence" value="ECO:0007669"/>
    <property type="project" value="EnsemblFungi"/>
</dbReference>
<feature type="compositionally biased region" description="Basic and acidic residues" evidence="4">
    <location>
        <begin position="1015"/>
        <end position="1028"/>
    </location>
</feature>
<dbReference type="GO" id="GO:0016197">
    <property type="term" value="P:endosomal transport"/>
    <property type="evidence" value="ECO:0007669"/>
    <property type="project" value="TreeGrafter"/>
</dbReference>
<feature type="coiled-coil region" evidence="3">
    <location>
        <begin position="754"/>
        <end position="837"/>
    </location>
</feature>
<gene>
    <name evidence="7" type="primary">TDEL0C03510</name>
    <name evidence="7" type="ORF">TDEL_0C03510</name>
</gene>
<dbReference type="Gene3D" id="1.10.238.10">
    <property type="entry name" value="EF-hand"/>
    <property type="match status" value="3"/>
</dbReference>
<feature type="compositionally biased region" description="Basic and acidic residues" evidence="4">
    <location>
        <begin position="969"/>
        <end position="983"/>
    </location>
</feature>
<evidence type="ECO:0000256" key="4">
    <source>
        <dbReference type="SAM" id="MobiDB-lite"/>
    </source>
</evidence>
<feature type="coiled-coil region" evidence="3">
    <location>
        <begin position="558"/>
        <end position="690"/>
    </location>
</feature>
<feature type="domain" description="EH" evidence="5">
    <location>
        <begin position="267"/>
        <end position="356"/>
    </location>
</feature>
<feature type="compositionally biased region" description="Basic and acidic residues" evidence="4">
    <location>
        <begin position="915"/>
        <end position="935"/>
    </location>
</feature>
<dbReference type="PROSITE" id="PS50222">
    <property type="entry name" value="EF_HAND_2"/>
    <property type="match status" value="3"/>
</dbReference>
<dbReference type="KEGG" id="tdl:TDEL_0C03510"/>
<dbReference type="GO" id="GO:0032467">
    <property type="term" value="P:positive regulation of cytokinesis"/>
    <property type="evidence" value="ECO:0007669"/>
    <property type="project" value="EnsemblFungi"/>
</dbReference>
<feature type="compositionally biased region" description="Polar residues" evidence="4">
    <location>
        <begin position="1032"/>
        <end position="1062"/>
    </location>
</feature>
<feature type="compositionally biased region" description="Polar residues" evidence="4">
    <location>
        <begin position="375"/>
        <end position="407"/>
    </location>
</feature>
<feature type="compositionally biased region" description="Polar residues" evidence="4">
    <location>
        <begin position="1115"/>
        <end position="1127"/>
    </location>
</feature>
<dbReference type="GeneID" id="11500575"/>
<evidence type="ECO:0000256" key="1">
    <source>
        <dbReference type="ARBA" id="ARBA00022837"/>
    </source>
</evidence>
<keyword evidence="1" id="KW-0106">Calcium</keyword>
<dbReference type="RefSeq" id="XP_003680451.1">
    <property type="nucleotide sequence ID" value="XM_003680403.1"/>
</dbReference>
<dbReference type="HOGENOM" id="CLU_002993_0_0_1"/>
<feature type="compositionally biased region" description="Low complexity" evidence="4">
    <location>
        <begin position="460"/>
        <end position="489"/>
    </location>
</feature>
<dbReference type="InterPro" id="IPR011992">
    <property type="entry name" value="EF-hand-dom_pair"/>
</dbReference>
<dbReference type="InterPro" id="IPR000261">
    <property type="entry name" value="EH_dom"/>
</dbReference>
<dbReference type="PROSITE" id="PS00018">
    <property type="entry name" value="EF_HAND_1"/>
    <property type="match status" value="2"/>
</dbReference>
<dbReference type="GO" id="GO:0005886">
    <property type="term" value="C:plasma membrane"/>
    <property type="evidence" value="ECO:0007669"/>
    <property type="project" value="TreeGrafter"/>
</dbReference>
<dbReference type="STRING" id="1076872.G8ZRU8"/>
<accession>G8ZRU8</accession>
<dbReference type="PANTHER" id="PTHR11216">
    <property type="entry name" value="EH DOMAIN"/>
    <property type="match status" value="1"/>
</dbReference>
<feature type="domain" description="EF-hand" evidence="6">
    <location>
        <begin position="266"/>
        <end position="301"/>
    </location>
</feature>
<feature type="domain" description="EF-hand" evidence="6">
    <location>
        <begin position="162"/>
        <end position="197"/>
    </location>
</feature>
<feature type="compositionally biased region" description="Polar residues" evidence="4">
    <location>
        <begin position="490"/>
        <end position="509"/>
    </location>
</feature>
<evidence type="ECO:0000313" key="7">
    <source>
        <dbReference type="EMBL" id="CCE91240.1"/>
    </source>
</evidence>
<feature type="region of interest" description="Disordered" evidence="4">
    <location>
        <begin position="360"/>
        <end position="509"/>
    </location>
</feature>
<dbReference type="GO" id="GO:0044396">
    <property type="term" value="P:actin cortical patch organization"/>
    <property type="evidence" value="ECO:0007669"/>
    <property type="project" value="EnsemblFungi"/>
</dbReference>
<dbReference type="GO" id="GO:0005935">
    <property type="term" value="C:cellular bud neck"/>
    <property type="evidence" value="ECO:0007669"/>
    <property type="project" value="EnsemblFungi"/>
</dbReference>
<dbReference type="PANTHER" id="PTHR11216:SF170">
    <property type="entry name" value="DYNAMIN ASSOCIATED PROTEIN 160, ISOFORM D"/>
    <property type="match status" value="1"/>
</dbReference>
<proteinExistence type="predicted"/>
<feature type="domain" description="EF-hand" evidence="6">
    <location>
        <begin position="47"/>
        <end position="82"/>
    </location>
</feature>
<name>G8ZRU8_TORDE</name>
<dbReference type="SMART" id="SM00054">
    <property type="entry name" value="EFh"/>
    <property type="match status" value="4"/>
</dbReference>
<reference evidence="7 8" key="1">
    <citation type="journal article" date="2011" name="Proc. Natl. Acad. Sci. U.S.A.">
        <title>Evolutionary erosion of yeast sex chromosomes by mating-type switching accidents.</title>
        <authorList>
            <person name="Gordon J.L."/>
            <person name="Armisen D."/>
            <person name="Proux-Wera E."/>
            <person name="Oheigeartaigh S.S."/>
            <person name="Byrne K.P."/>
            <person name="Wolfe K.H."/>
        </authorList>
    </citation>
    <scope>NUCLEOTIDE SEQUENCE [LARGE SCALE GENOMIC DNA]</scope>
    <source>
        <strain evidence="8">ATCC 10662 / CBS 1146 / NBRC 0425 / NCYC 2629 / NRRL Y-866</strain>
    </source>
</reference>
<dbReference type="GO" id="GO:0030968">
    <property type="term" value="P:endoplasmic reticulum unfolded protein response"/>
    <property type="evidence" value="ECO:0007669"/>
    <property type="project" value="EnsemblFungi"/>
</dbReference>
<feature type="domain" description="EH" evidence="5">
    <location>
        <begin position="130"/>
        <end position="222"/>
    </location>
</feature>
<organism evidence="7 8">
    <name type="scientific">Torulaspora delbrueckii</name>
    <name type="common">Yeast</name>
    <name type="synonym">Candida colliculosa</name>
    <dbReference type="NCBI Taxonomy" id="4950"/>
    <lineage>
        <taxon>Eukaryota</taxon>
        <taxon>Fungi</taxon>
        <taxon>Dikarya</taxon>
        <taxon>Ascomycota</taxon>
        <taxon>Saccharomycotina</taxon>
        <taxon>Saccharomycetes</taxon>
        <taxon>Saccharomycetales</taxon>
        <taxon>Saccharomycetaceae</taxon>
        <taxon>Torulaspora</taxon>
    </lineage>
</organism>
<feature type="compositionally biased region" description="Polar residues" evidence="4">
    <location>
        <begin position="998"/>
        <end position="1014"/>
    </location>
</feature>
<dbReference type="GO" id="GO:0043130">
    <property type="term" value="F:ubiquitin binding"/>
    <property type="evidence" value="ECO:0007669"/>
    <property type="project" value="EnsemblFungi"/>
</dbReference>
<dbReference type="SMART" id="SM00027">
    <property type="entry name" value="EH"/>
    <property type="match status" value="3"/>
</dbReference>
<keyword evidence="2 3" id="KW-0175">Coiled coil</keyword>